<evidence type="ECO:0000313" key="1">
    <source>
        <dbReference type="EMBL" id="KAJ8946906.1"/>
    </source>
</evidence>
<comment type="caution">
    <text evidence="1">The sequence shown here is derived from an EMBL/GenBank/DDBJ whole genome shotgun (WGS) entry which is preliminary data.</text>
</comment>
<sequence length="79" mass="8813">MHTKSRGRCCTMDSSAKVNIFKACNNKLYFVGRFTSPAASELLPLGFQESLSKRQCLAAKLVPKLVTDRPTEERPCYAT</sequence>
<organism evidence="1 2">
    <name type="scientific">Aromia moschata</name>
    <dbReference type="NCBI Taxonomy" id="1265417"/>
    <lineage>
        <taxon>Eukaryota</taxon>
        <taxon>Metazoa</taxon>
        <taxon>Ecdysozoa</taxon>
        <taxon>Arthropoda</taxon>
        <taxon>Hexapoda</taxon>
        <taxon>Insecta</taxon>
        <taxon>Pterygota</taxon>
        <taxon>Neoptera</taxon>
        <taxon>Endopterygota</taxon>
        <taxon>Coleoptera</taxon>
        <taxon>Polyphaga</taxon>
        <taxon>Cucujiformia</taxon>
        <taxon>Chrysomeloidea</taxon>
        <taxon>Cerambycidae</taxon>
        <taxon>Cerambycinae</taxon>
        <taxon>Callichromatini</taxon>
        <taxon>Aromia</taxon>
    </lineage>
</organism>
<dbReference type="AlphaFoldDB" id="A0AAV8Y8M0"/>
<evidence type="ECO:0000313" key="2">
    <source>
        <dbReference type="Proteomes" id="UP001162162"/>
    </source>
</evidence>
<dbReference type="Proteomes" id="UP001162162">
    <property type="component" value="Unassembled WGS sequence"/>
</dbReference>
<accession>A0AAV8Y8M0</accession>
<name>A0AAV8Y8M0_9CUCU</name>
<protein>
    <submittedName>
        <fullName evidence="1">Uncharacterized protein</fullName>
    </submittedName>
</protein>
<keyword evidence="2" id="KW-1185">Reference proteome</keyword>
<gene>
    <name evidence="1" type="ORF">NQ318_008262</name>
</gene>
<reference evidence="1" key="1">
    <citation type="journal article" date="2023" name="Insect Mol. Biol.">
        <title>Genome sequencing provides insights into the evolution of gene families encoding plant cell wall-degrading enzymes in longhorned beetles.</title>
        <authorList>
            <person name="Shin N.R."/>
            <person name="Okamura Y."/>
            <person name="Kirsch R."/>
            <person name="Pauchet Y."/>
        </authorList>
    </citation>
    <scope>NUCLEOTIDE SEQUENCE</scope>
    <source>
        <strain evidence="1">AMC_N1</strain>
    </source>
</reference>
<dbReference type="EMBL" id="JAPWTK010000173">
    <property type="protein sequence ID" value="KAJ8946906.1"/>
    <property type="molecule type" value="Genomic_DNA"/>
</dbReference>
<proteinExistence type="predicted"/>